<reference evidence="1" key="2">
    <citation type="journal article" date="2015" name="Data Brief">
        <title>Shoot transcriptome of the giant reed, Arundo donax.</title>
        <authorList>
            <person name="Barrero R.A."/>
            <person name="Guerrero F.D."/>
            <person name="Moolhuijzen P."/>
            <person name="Goolsby J.A."/>
            <person name="Tidwell J."/>
            <person name="Bellgard S.E."/>
            <person name="Bellgard M.I."/>
        </authorList>
    </citation>
    <scope>NUCLEOTIDE SEQUENCE</scope>
    <source>
        <tissue evidence="1">Shoot tissue taken approximately 20 cm above the soil surface</tissue>
    </source>
</reference>
<accession>A0A0A9DZS2</accession>
<organism evidence="1">
    <name type="scientific">Arundo donax</name>
    <name type="common">Giant reed</name>
    <name type="synonym">Donax arundinaceus</name>
    <dbReference type="NCBI Taxonomy" id="35708"/>
    <lineage>
        <taxon>Eukaryota</taxon>
        <taxon>Viridiplantae</taxon>
        <taxon>Streptophyta</taxon>
        <taxon>Embryophyta</taxon>
        <taxon>Tracheophyta</taxon>
        <taxon>Spermatophyta</taxon>
        <taxon>Magnoliopsida</taxon>
        <taxon>Liliopsida</taxon>
        <taxon>Poales</taxon>
        <taxon>Poaceae</taxon>
        <taxon>PACMAD clade</taxon>
        <taxon>Arundinoideae</taxon>
        <taxon>Arundineae</taxon>
        <taxon>Arundo</taxon>
    </lineage>
</organism>
<proteinExistence type="predicted"/>
<dbReference type="EMBL" id="GBRH01208663">
    <property type="protein sequence ID" value="JAD89232.1"/>
    <property type="molecule type" value="Transcribed_RNA"/>
</dbReference>
<protein>
    <submittedName>
        <fullName evidence="1">Uncharacterized protein</fullName>
    </submittedName>
</protein>
<dbReference type="AlphaFoldDB" id="A0A0A9DZS2"/>
<evidence type="ECO:0000313" key="1">
    <source>
        <dbReference type="EMBL" id="JAD89232.1"/>
    </source>
</evidence>
<name>A0A0A9DZS2_ARUDO</name>
<sequence>MQMGSISAFVLRYAGSVTYQLGQLSHFLVAGIASEHLNSVAIFS</sequence>
<reference evidence="1" key="1">
    <citation type="submission" date="2014-09" db="EMBL/GenBank/DDBJ databases">
        <authorList>
            <person name="Magalhaes I.L.F."/>
            <person name="Oliveira U."/>
            <person name="Santos F.R."/>
            <person name="Vidigal T.H.D.A."/>
            <person name="Brescovit A.D."/>
            <person name="Santos A.J."/>
        </authorList>
    </citation>
    <scope>NUCLEOTIDE SEQUENCE</scope>
    <source>
        <tissue evidence="1">Shoot tissue taken approximately 20 cm above the soil surface</tissue>
    </source>
</reference>